<accession>A0A0R3XB93</accession>
<protein>
    <submittedName>
        <fullName evidence="2">Transposase</fullName>
    </submittedName>
</protein>
<dbReference type="WBParaSite" id="TTAC_0001082001-mRNA-1">
    <property type="protein sequence ID" value="TTAC_0001082001-mRNA-1"/>
    <property type="gene ID" value="TTAC_0001082001"/>
</dbReference>
<organism evidence="2">
    <name type="scientific">Hydatigena taeniaeformis</name>
    <name type="common">Feline tapeworm</name>
    <name type="synonym">Taenia taeniaeformis</name>
    <dbReference type="NCBI Taxonomy" id="6205"/>
    <lineage>
        <taxon>Eukaryota</taxon>
        <taxon>Metazoa</taxon>
        <taxon>Spiralia</taxon>
        <taxon>Lophotrochozoa</taxon>
        <taxon>Platyhelminthes</taxon>
        <taxon>Cestoda</taxon>
        <taxon>Eucestoda</taxon>
        <taxon>Cyclophyllidea</taxon>
        <taxon>Taeniidae</taxon>
        <taxon>Hydatigera</taxon>
    </lineage>
</organism>
<evidence type="ECO:0000256" key="1">
    <source>
        <dbReference type="SAM" id="MobiDB-lite"/>
    </source>
</evidence>
<reference evidence="2" key="1">
    <citation type="submission" date="2017-02" db="UniProtKB">
        <authorList>
            <consortium name="WormBaseParasite"/>
        </authorList>
    </citation>
    <scope>IDENTIFICATION</scope>
</reference>
<proteinExistence type="predicted"/>
<feature type="region of interest" description="Disordered" evidence="1">
    <location>
        <begin position="1"/>
        <end position="35"/>
    </location>
</feature>
<dbReference type="STRING" id="6205.A0A0R3XB93"/>
<name>A0A0R3XB93_HYDTA</name>
<evidence type="ECO:0000313" key="2">
    <source>
        <dbReference type="WBParaSite" id="TTAC_0001082001-mRNA-1"/>
    </source>
</evidence>
<sequence>LAEGDLLAPEEILEPRGEPLKGATEVTSTDRRRHRKKLMRIRAAKRKVRDAIAIKTKDQRIAMAKIVKMAHKPGSKVKIAR</sequence>
<dbReference type="AlphaFoldDB" id="A0A0R3XB93"/>